<protein>
    <submittedName>
        <fullName evidence="2">GNAT family acetyltransferase</fullName>
        <ecNumber evidence="2">2.3.1.-</ecNumber>
    </submittedName>
</protein>
<dbReference type="HOGENOM" id="CLU_013985_23_1_2"/>
<keyword evidence="2" id="KW-0012">Acyltransferase</keyword>
<dbReference type="InterPro" id="IPR016181">
    <property type="entry name" value="Acyl_CoA_acyltransferase"/>
</dbReference>
<sequence length="189" mass="21444">MNTYRSSHPTDYPRLISLQQYLYSPSPHLLRTVVRTQKLGNCLVSTTQAADAVGYALWLTSTEQTDPRTSDLIEESKYYSDEDDKVHTDNINISNTDATANAHLAELVIHPTYRRQRRGFQLLNAVFTRLNSGTRLTLNVAVNNSPARALYETAGFNPVCRHEGFYQIETNNQTTELDAITYAKMIQQL</sequence>
<keyword evidence="2" id="KW-0808">Transferase</keyword>
<dbReference type="AlphaFoldDB" id="G0LF28"/>
<dbReference type="GO" id="GO:0016747">
    <property type="term" value="F:acyltransferase activity, transferring groups other than amino-acyl groups"/>
    <property type="evidence" value="ECO:0007669"/>
    <property type="project" value="InterPro"/>
</dbReference>
<dbReference type="Pfam" id="PF00583">
    <property type="entry name" value="Acetyltransf_1"/>
    <property type="match status" value="1"/>
</dbReference>
<dbReference type="Gene3D" id="3.40.630.30">
    <property type="match status" value="1"/>
</dbReference>
<dbReference type="PROSITE" id="PS51186">
    <property type="entry name" value="GNAT"/>
    <property type="match status" value="1"/>
</dbReference>
<dbReference type="InterPro" id="IPR000182">
    <property type="entry name" value="GNAT_dom"/>
</dbReference>
<dbReference type="Proteomes" id="UP000007954">
    <property type="component" value="Chromosome"/>
</dbReference>
<gene>
    <name evidence="2" type="ordered locus">Hqrw_3858</name>
</gene>
<dbReference type="GeneID" id="12448733"/>
<evidence type="ECO:0000313" key="2">
    <source>
        <dbReference type="EMBL" id="CCC41591.1"/>
    </source>
</evidence>
<reference evidence="2 3" key="1">
    <citation type="journal article" date="2011" name="PLoS ONE">
        <title>Haloquadratum walsbyi: limited diversity in a global pond.</title>
        <authorList>
            <person name="Dyall-Smith M."/>
            <person name="Pfeiffer F."/>
            <person name="Klee K."/>
            <person name="Palm P."/>
            <person name="Gross K."/>
            <person name="Schuster S.C."/>
            <person name="Rampp M."/>
            <person name="Oesterhelt D."/>
        </authorList>
    </citation>
    <scope>NUCLEOTIDE SEQUENCE [LARGE SCALE GENOMIC DNA]</scope>
    <source>
        <strain evidence="3">DSM 16854 / JCM 12705 / C23</strain>
    </source>
</reference>
<evidence type="ECO:0000313" key="3">
    <source>
        <dbReference type="Proteomes" id="UP000007954"/>
    </source>
</evidence>
<name>G0LF28_HALWC</name>
<dbReference type="SUPFAM" id="SSF55729">
    <property type="entry name" value="Acyl-CoA N-acyltransferases (Nat)"/>
    <property type="match status" value="1"/>
</dbReference>
<proteinExistence type="predicted"/>
<evidence type="ECO:0000259" key="1">
    <source>
        <dbReference type="PROSITE" id="PS51186"/>
    </source>
</evidence>
<accession>G0LF28</accession>
<dbReference type="OrthoDB" id="87545at2157"/>
<feature type="domain" description="N-acetyltransferase" evidence="1">
    <location>
        <begin position="42"/>
        <end position="187"/>
    </location>
</feature>
<dbReference type="EMBL" id="FR746099">
    <property type="protein sequence ID" value="CCC41591.1"/>
    <property type="molecule type" value="Genomic_DNA"/>
</dbReference>
<organism evidence="2 3">
    <name type="scientific">Haloquadratum walsbyi (strain DSM 16854 / JCM 12705 / C23)</name>
    <dbReference type="NCBI Taxonomy" id="768065"/>
    <lineage>
        <taxon>Archaea</taxon>
        <taxon>Methanobacteriati</taxon>
        <taxon>Methanobacteriota</taxon>
        <taxon>Stenosarchaea group</taxon>
        <taxon>Halobacteria</taxon>
        <taxon>Halobacteriales</taxon>
        <taxon>Haloferacaceae</taxon>
        <taxon>Haloquadratum</taxon>
    </lineage>
</organism>
<dbReference type="EC" id="2.3.1.-" evidence="2"/>
<dbReference type="RefSeq" id="WP_014556931.1">
    <property type="nucleotide sequence ID" value="NC_017459.1"/>
</dbReference>
<dbReference type="KEGG" id="hwc:Hqrw_3858"/>